<name>A0A0C5VM67_9GAMM</name>
<dbReference type="Proteomes" id="UP000032266">
    <property type="component" value="Chromosome"/>
</dbReference>
<accession>A0A0C5VM67</accession>
<reference evidence="1 2" key="1">
    <citation type="submission" date="2014-01" db="EMBL/GenBank/DDBJ databases">
        <title>Full genme sequencing of cellulolytic bacterium Gynuella sunshinyii YC6258T gen. nov., sp. nov.</title>
        <authorList>
            <person name="Khan H."/>
            <person name="Chung E.J."/>
            <person name="Chung Y.R."/>
        </authorList>
    </citation>
    <scope>NUCLEOTIDE SEQUENCE [LARGE SCALE GENOMIC DNA]</scope>
    <source>
        <strain evidence="1 2">YC6258</strain>
    </source>
</reference>
<sequence>MCAFGHSSEAQPLDYLCILPDEIRSLYLTLELWNEKTCEISKPEIGR</sequence>
<gene>
    <name evidence="1" type="ORF">YC6258_03761</name>
</gene>
<dbReference type="HOGENOM" id="CLU_3168662_0_0_6"/>
<dbReference type="STRING" id="1445510.YC6258_03761"/>
<dbReference type="EMBL" id="CP007142">
    <property type="protein sequence ID" value="AJQ95797.1"/>
    <property type="molecule type" value="Genomic_DNA"/>
</dbReference>
<dbReference type="AlphaFoldDB" id="A0A0C5VM67"/>
<evidence type="ECO:0000313" key="2">
    <source>
        <dbReference type="Proteomes" id="UP000032266"/>
    </source>
</evidence>
<protein>
    <submittedName>
        <fullName evidence="1">Uncharacterized protein</fullName>
    </submittedName>
</protein>
<keyword evidence="2" id="KW-1185">Reference proteome</keyword>
<dbReference type="KEGG" id="gsn:YC6258_03761"/>
<proteinExistence type="predicted"/>
<evidence type="ECO:0000313" key="1">
    <source>
        <dbReference type="EMBL" id="AJQ95797.1"/>
    </source>
</evidence>
<organism evidence="1 2">
    <name type="scientific">Gynuella sunshinyii YC6258</name>
    <dbReference type="NCBI Taxonomy" id="1445510"/>
    <lineage>
        <taxon>Bacteria</taxon>
        <taxon>Pseudomonadati</taxon>
        <taxon>Pseudomonadota</taxon>
        <taxon>Gammaproteobacteria</taxon>
        <taxon>Oceanospirillales</taxon>
        <taxon>Saccharospirillaceae</taxon>
        <taxon>Gynuella</taxon>
    </lineage>
</organism>